<evidence type="ECO:0000313" key="1">
    <source>
        <dbReference type="EMBL" id="DAF49854.1"/>
    </source>
</evidence>
<organism evidence="1">
    <name type="scientific">Myoviridae sp. ctHMa1</name>
    <dbReference type="NCBI Taxonomy" id="2827671"/>
    <lineage>
        <taxon>Viruses</taxon>
        <taxon>Duplodnaviria</taxon>
        <taxon>Heunggongvirae</taxon>
        <taxon>Uroviricota</taxon>
        <taxon>Caudoviricetes</taxon>
    </lineage>
</organism>
<reference evidence="1" key="1">
    <citation type="journal article" date="2021" name="Proc. Natl. Acad. Sci. U.S.A.">
        <title>A Catalog of Tens of Thousands of Viruses from Human Metagenomes Reveals Hidden Associations with Chronic Diseases.</title>
        <authorList>
            <person name="Tisza M.J."/>
            <person name="Buck C.B."/>
        </authorList>
    </citation>
    <scope>NUCLEOTIDE SEQUENCE</scope>
    <source>
        <strain evidence="1">CtHMa1</strain>
    </source>
</reference>
<sequence length="150" mass="17149">MSIFPFIDASGVTDTKKVTDLPLLKEYAYDYAKNELLLDENGCTYLVEGNAALRIWIFKALTTARFRHVAYSPAFGEEYEDQLIGHSMNGEIVKSEMKRYITEALMVNPYIKKLENFNFETSSWGMKVTFDCTSIYGKETVPIRMEGVNV</sequence>
<accession>A0A8S5SFX1</accession>
<evidence type="ECO:0008006" key="2">
    <source>
        <dbReference type="Google" id="ProtNLM"/>
    </source>
</evidence>
<protein>
    <recommendedName>
        <fullName evidence="2">DUF2634 domain-containing protein</fullName>
    </recommendedName>
</protein>
<dbReference type="Pfam" id="PF10934">
    <property type="entry name" value="Sheath_initiator"/>
    <property type="match status" value="1"/>
</dbReference>
<name>A0A8S5SFX1_9CAUD</name>
<proteinExistence type="predicted"/>
<dbReference type="InterPro" id="IPR020288">
    <property type="entry name" value="Sheath_initiator"/>
</dbReference>
<dbReference type="EMBL" id="BK032590">
    <property type="protein sequence ID" value="DAF49854.1"/>
    <property type="molecule type" value="Genomic_DNA"/>
</dbReference>